<evidence type="ECO:0000313" key="8">
    <source>
        <dbReference type="Proteomes" id="UP001597506"/>
    </source>
</evidence>
<keyword evidence="4" id="KW-0904">Protein phosphatase</keyword>
<evidence type="ECO:0000256" key="2">
    <source>
        <dbReference type="ARBA" id="ARBA00013064"/>
    </source>
</evidence>
<protein>
    <recommendedName>
        <fullName evidence="2">protein-tyrosine-phosphatase</fullName>
        <ecNumber evidence="2">3.1.3.48</ecNumber>
    </recommendedName>
</protein>
<dbReference type="Pfam" id="PF01451">
    <property type="entry name" value="LMWPc"/>
    <property type="match status" value="1"/>
</dbReference>
<dbReference type="SUPFAM" id="SSF52788">
    <property type="entry name" value="Phosphotyrosine protein phosphatases I"/>
    <property type="match status" value="1"/>
</dbReference>
<evidence type="ECO:0000256" key="5">
    <source>
        <dbReference type="ARBA" id="ARBA00051722"/>
    </source>
</evidence>
<organism evidence="7 8">
    <name type="scientific">Bacillus seohaeanensis</name>
    <dbReference type="NCBI Taxonomy" id="284580"/>
    <lineage>
        <taxon>Bacteria</taxon>
        <taxon>Bacillati</taxon>
        <taxon>Bacillota</taxon>
        <taxon>Bacilli</taxon>
        <taxon>Bacillales</taxon>
        <taxon>Bacillaceae</taxon>
        <taxon>Bacillus</taxon>
    </lineage>
</organism>
<gene>
    <name evidence="7" type="ORF">ACFSUL_05000</name>
</gene>
<evidence type="ECO:0000313" key="7">
    <source>
        <dbReference type="EMBL" id="MFD2680105.1"/>
    </source>
</evidence>
<sequence length="164" mass="18395">MINVLFVCLGNICRSPMAEAVFKSLVKEKGLENTIKVDSAGTGNWHVGNPPHEGTQEILQKNNISTTGLTARQINENDSNYNYIIAMDESNKENILDVLGSRHQEKVFQLLDLVEEAVDKNVPDPYFTGNFEEVFELVTKGCNNLLNKIMVENNFEGGQRYGEK</sequence>
<comment type="similarity">
    <text evidence="1">Belongs to the low molecular weight phosphotyrosine protein phosphatase family.</text>
</comment>
<dbReference type="InterPro" id="IPR017867">
    <property type="entry name" value="Tyr_phospatase_low_mol_wt"/>
</dbReference>
<dbReference type="InterPro" id="IPR023485">
    <property type="entry name" value="Ptyr_pPase"/>
</dbReference>
<dbReference type="PRINTS" id="PR00719">
    <property type="entry name" value="LMWPTPASE"/>
</dbReference>
<comment type="caution">
    <text evidence="7">The sequence shown here is derived from an EMBL/GenBank/DDBJ whole genome shotgun (WGS) entry which is preliminary data.</text>
</comment>
<keyword evidence="8" id="KW-1185">Reference proteome</keyword>
<evidence type="ECO:0000256" key="4">
    <source>
        <dbReference type="ARBA" id="ARBA00022912"/>
    </source>
</evidence>
<dbReference type="InterPro" id="IPR050438">
    <property type="entry name" value="LMW_PTPase"/>
</dbReference>
<reference evidence="8" key="1">
    <citation type="journal article" date="2019" name="Int. J. Syst. Evol. Microbiol.">
        <title>The Global Catalogue of Microorganisms (GCM) 10K type strain sequencing project: providing services to taxonomists for standard genome sequencing and annotation.</title>
        <authorList>
            <consortium name="The Broad Institute Genomics Platform"/>
            <consortium name="The Broad Institute Genome Sequencing Center for Infectious Disease"/>
            <person name="Wu L."/>
            <person name="Ma J."/>
        </authorList>
    </citation>
    <scope>NUCLEOTIDE SEQUENCE [LARGE SCALE GENOMIC DNA]</scope>
    <source>
        <strain evidence="8">KCTC 3913</strain>
    </source>
</reference>
<evidence type="ECO:0000256" key="1">
    <source>
        <dbReference type="ARBA" id="ARBA00011063"/>
    </source>
</evidence>
<dbReference type="Proteomes" id="UP001597506">
    <property type="component" value="Unassembled WGS sequence"/>
</dbReference>
<comment type="catalytic activity">
    <reaction evidence="5">
        <text>O-phospho-L-tyrosyl-[protein] + H2O = L-tyrosyl-[protein] + phosphate</text>
        <dbReference type="Rhea" id="RHEA:10684"/>
        <dbReference type="Rhea" id="RHEA-COMP:10136"/>
        <dbReference type="Rhea" id="RHEA-COMP:20101"/>
        <dbReference type="ChEBI" id="CHEBI:15377"/>
        <dbReference type="ChEBI" id="CHEBI:43474"/>
        <dbReference type="ChEBI" id="CHEBI:46858"/>
        <dbReference type="ChEBI" id="CHEBI:61978"/>
        <dbReference type="EC" id="3.1.3.48"/>
    </reaction>
</comment>
<dbReference type="GO" id="GO:0004725">
    <property type="term" value="F:protein tyrosine phosphatase activity"/>
    <property type="evidence" value="ECO:0007669"/>
    <property type="project" value="UniProtKB-EC"/>
</dbReference>
<dbReference type="CDD" id="cd16343">
    <property type="entry name" value="LMWPTP"/>
    <property type="match status" value="1"/>
</dbReference>
<accession>A0ABW5RN37</accession>
<dbReference type="PANTHER" id="PTHR11717">
    <property type="entry name" value="LOW MOLECULAR WEIGHT PROTEIN TYROSINE PHOSPHATASE"/>
    <property type="match status" value="1"/>
</dbReference>
<dbReference type="EC" id="3.1.3.48" evidence="2"/>
<dbReference type="InterPro" id="IPR036196">
    <property type="entry name" value="Ptyr_pPase_sf"/>
</dbReference>
<proteinExistence type="inferred from homology"/>
<feature type="domain" description="Phosphotyrosine protein phosphatase I" evidence="6">
    <location>
        <begin position="2"/>
        <end position="148"/>
    </location>
</feature>
<dbReference type="EMBL" id="JBHUMF010000012">
    <property type="protein sequence ID" value="MFD2680105.1"/>
    <property type="molecule type" value="Genomic_DNA"/>
</dbReference>
<name>A0ABW5RN37_9BACI</name>
<dbReference type="RefSeq" id="WP_377933268.1">
    <property type="nucleotide sequence ID" value="NZ_JBHUMF010000012.1"/>
</dbReference>
<dbReference type="SMART" id="SM00226">
    <property type="entry name" value="LMWPc"/>
    <property type="match status" value="1"/>
</dbReference>
<evidence type="ECO:0000256" key="3">
    <source>
        <dbReference type="ARBA" id="ARBA00022801"/>
    </source>
</evidence>
<keyword evidence="3 7" id="KW-0378">Hydrolase</keyword>
<dbReference type="PANTHER" id="PTHR11717:SF7">
    <property type="entry name" value="LOW MOLECULAR WEIGHT PHOSPHOTYROSINE PROTEIN PHOSPHATASE"/>
    <property type="match status" value="1"/>
</dbReference>
<evidence type="ECO:0000259" key="6">
    <source>
        <dbReference type="SMART" id="SM00226"/>
    </source>
</evidence>
<dbReference type="Gene3D" id="3.40.50.2300">
    <property type="match status" value="1"/>
</dbReference>